<keyword evidence="1" id="KW-0677">Repeat</keyword>
<dbReference type="InterPro" id="IPR036864">
    <property type="entry name" value="Zn2-C6_fun-type_DNA-bd_sf"/>
</dbReference>
<keyword evidence="7" id="KW-1185">Reference proteome</keyword>
<feature type="repeat" description="ANK" evidence="4">
    <location>
        <begin position="526"/>
        <end position="558"/>
    </location>
</feature>
<dbReference type="PROSITE" id="PS50088">
    <property type="entry name" value="ANK_REPEAT"/>
    <property type="match status" value="6"/>
</dbReference>
<feature type="repeat" description="ANK" evidence="4">
    <location>
        <begin position="594"/>
        <end position="626"/>
    </location>
</feature>
<dbReference type="SUPFAM" id="SSF48403">
    <property type="entry name" value="Ankyrin repeat"/>
    <property type="match status" value="1"/>
</dbReference>
<evidence type="ECO:0000256" key="4">
    <source>
        <dbReference type="PROSITE-ProRule" id="PRU00023"/>
    </source>
</evidence>
<evidence type="ECO:0000313" key="6">
    <source>
        <dbReference type="EMBL" id="KAL2050666.1"/>
    </source>
</evidence>
<evidence type="ECO:0000256" key="3">
    <source>
        <dbReference type="ARBA" id="ARBA00023242"/>
    </source>
</evidence>
<dbReference type="EMBL" id="JBHFEH010000044">
    <property type="protein sequence ID" value="KAL2050666.1"/>
    <property type="molecule type" value="Genomic_DNA"/>
</dbReference>
<evidence type="ECO:0000256" key="1">
    <source>
        <dbReference type="ARBA" id="ARBA00022737"/>
    </source>
</evidence>
<dbReference type="CDD" id="cd00067">
    <property type="entry name" value="GAL4"/>
    <property type="match status" value="1"/>
</dbReference>
<protein>
    <submittedName>
        <fullName evidence="6">Uncharacterized protein</fullName>
    </submittedName>
</protein>
<organism evidence="6 7">
    <name type="scientific">Lepraria finkii</name>
    <dbReference type="NCBI Taxonomy" id="1340010"/>
    <lineage>
        <taxon>Eukaryota</taxon>
        <taxon>Fungi</taxon>
        <taxon>Dikarya</taxon>
        <taxon>Ascomycota</taxon>
        <taxon>Pezizomycotina</taxon>
        <taxon>Lecanoromycetes</taxon>
        <taxon>OSLEUM clade</taxon>
        <taxon>Lecanoromycetidae</taxon>
        <taxon>Lecanorales</taxon>
        <taxon>Lecanorineae</taxon>
        <taxon>Stereocaulaceae</taxon>
        <taxon>Lepraria</taxon>
    </lineage>
</organism>
<accession>A0ABR4AYD6</accession>
<feature type="repeat" description="ANK" evidence="4">
    <location>
        <begin position="559"/>
        <end position="593"/>
    </location>
</feature>
<keyword evidence="3" id="KW-0539">Nucleus</keyword>
<keyword evidence="2 4" id="KW-0040">ANK repeat</keyword>
<feature type="repeat" description="ANK" evidence="4">
    <location>
        <begin position="387"/>
        <end position="425"/>
    </location>
</feature>
<dbReference type="Pfam" id="PF12796">
    <property type="entry name" value="Ank_2"/>
    <property type="match status" value="3"/>
</dbReference>
<dbReference type="SMART" id="SM00248">
    <property type="entry name" value="ANK"/>
    <property type="match status" value="9"/>
</dbReference>
<dbReference type="SUPFAM" id="SSF57701">
    <property type="entry name" value="Zn2/Cys6 DNA-binding domain"/>
    <property type="match status" value="1"/>
</dbReference>
<feature type="repeat" description="ANK" evidence="4">
    <location>
        <begin position="326"/>
        <end position="353"/>
    </location>
</feature>
<comment type="caution">
    <text evidence="6">The sequence shown here is derived from an EMBL/GenBank/DDBJ whole genome shotgun (WGS) entry which is preliminary data.</text>
</comment>
<sequence>MPKASKTKSIRKCEQCRKDRQKCLPEDRLWPGTRCGRCQRYNHACSASRTQLQEQAVPIEAASQSAPTAASLSTRSKNCHTERELAGSANSVSSPPTSPPVPRSSTCVEGVHNVADLSDTTSSLQTIERSDIQCLQELGDIDQLRRAAVSFNFLDDQGNIASEMIDELKIRYKKITADLRTRAQRHQTDGRYKDAEYIYRNVASEYFSPAYKEPTIPEDHRSVLVSIYEGLGDFPAAEIVQLRHLKVLAPQDTSFFDEEVIQEAKIMARLFSLFQGRVRELDPELSIYANLSIFYRAAVLDLTPLNALLYDFHLELGGNGGQCRSLHVAAQDGAANVMRLLLAWGGDINCRSPSGATPLLTAAWYGKVDMLQQLLESKADARATDDSGRTALHMASRRVSGENDINVNILKILLQWKSNIEAADSNGETALVAAIRTRHNREARFLLSQGANTEVQYWNNKDTILIEAAREGWRGGLQLLLDYKSNQRAKNNQDETALFAAVDSGRKTIVEILLEYGVMSSTSTVKEDASLHCAITRRNEPIAKILIDAGANLDFRNLRGWTPLHLAVHDGEHCEQIYMKLLEKGAHIDSQDTDGNTPLHLAVETENPKTVQNLLGAGASIVIENHDLKSPYGIGIQHPKNKNAKEIASMLEESMAAFVSRSPSPPIVHTAPPSSLSNLPPLPSFSRPASHHFSTPSMGYSAHPPAYFSPDWN</sequence>
<reference evidence="6 7" key="1">
    <citation type="submission" date="2024-09" db="EMBL/GenBank/DDBJ databases">
        <title>Rethinking Asexuality: The Enigmatic Case of Functional Sexual Genes in Lepraria (Stereocaulaceae).</title>
        <authorList>
            <person name="Doellman M."/>
            <person name="Sun Y."/>
            <person name="Barcenas-Pena A."/>
            <person name="Lumbsch H.T."/>
            <person name="Grewe F."/>
        </authorList>
    </citation>
    <scope>NUCLEOTIDE SEQUENCE [LARGE SCALE GENOMIC DNA]</scope>
    <source>
        <strain evidence="6 7">Grewe 0041</strain>
    </source>
</reference>
<dbReference type="Gene3D" id="1.25.40.20">
    <property type="entry name" value="Ankyrin repeat-containing domain"/>
    <property type="match status" value="1"/>
</dbReference>
<dbReference type="InterPro" id="IPR001138">
    <property type="entry name" value="Zn2Cys6_DnaBD"/>
</dbReference>
<dbReference type="InterPro" id="IPR036770">
    <property type="entry name" value="Ankyrin_rpt-contain_sf"/>
</dbReference>
<feature type="compositionally biased region" description="Polar residues" evidence="5">
    <location>
        <begin position="62"/>
        <end position="76"/>
    </location>
</feature>
<feature type="repeat" description="ANK" evidence="4">
    <location>
        <begin position="354"/>
        <end position="386"/>
    </location>
</feature>
<dbReference type="PROSITE" id="PS50297">
    <property type="entry name" value="ANK_REP_REGION"/>
    <property type="match status" value="5"/>
</dbReference>
<dbReference type="Proteomes" id="UP001590951">
    <property type="component" value="Unassembled WGS sequence"/>
</dbReference>
<dbReference type="InterPro" id="IPR002110">
    <property type="entry name" value="Ankyrin_rpt"/>
</dbReference>
<evidence type="ECO:0000256" key="2">
    <source>
        <dbReference type="ARBA" id="ARBA00023043"/>
    </source>
</evidence>
<evidence type="ECO:0000313" key="7">
    <source>
        <dbReference type="Proteomes" id="UP001590951"/>
    </source>
</evidence>
<feature type="region of interest" description="Disordered" evidence="5">
    <location>
        <begin position="60"/>
        <end position="106"/>
    </location>
</feature>
<proteinExistence type="predicted"/>
<dbReference type="PANTHER" id="PTHR24198:SF165">
    <property type="entry name" value="ANKYRIN REPEAT-CONTAINING PROTEIN-RELATED"/>
    <property type="match status" value="1"/>
</dbReference>
<name>A0ABR4AYD6_9LECA</name>
<gene>
    <name evidence="6" type="ORF">ABVK25_009052</name>
</gene>
<dbReference type="PANTHER" id="PTHR24198">
    <property type="entry name" value="ANKYRIN REPEAT AND PROTEIN KINASE DOMAIN-CONTAINING PROTEIN"/>
    <property type="match status" value="1"/>
</dbReference>
<evidence type="ECO:0000256" key="5">
    <source>
        <dbReference type="SAM" id="MobiDB-lite"/>
    </source>
</evidence>